<accession>A0A9E7FRG4</accession>
<gene>
    <name evidence="2" type="ORF">MUK42_04609</name>
</gene>
<name>A0A9E7FRG4_9LILI</name>
<keyword evidence="3" id="KW-1185">Reference proteome</keyword>
<dbReference type="EMBL" id="CP097507">
    <property type="protein sequence ID" value="URE00794.1"/>
    <property type="molecule type" value="Genomic_DNA"/>
</dbReference>
<dbReference type="Proteomes" id="UP001055439">
    <property type="component" value="Chromosome 5"/>
</dbReference>
<evidence type="ECO:0000256" key="1">
    <source>
        <dbReference type="SAM" id="MobiDB-lite"/>
    </source>
</evidence>
<protein>
    <submittedName>
        <fullName evidence="2">Uncharacterized protein</fullName>
    </submittedName>
</protein>
<reference evidence="2" key="1">
    <citation type="submission" date="2022-05" db="EMBL/GenBank/DDBJ databases">
        <title>The Musa troglodytarum L. genome provides insights into the mechanism of non-climacteric behaviour and enrichment of carotenoids.</title>
        <authorList>
            <person name="Wang J."/>
        </authorList>
    </citation>
    <scope>NUCLEOTIDE SEQUENCE</scope>
    <source>
        <tissue evidence="2">Leaf</tissue>
    </source>
</reference>
<proteinExistence type="predicted"/>
<sequence length="307" mass="33642">MNQSGWWYYMPNTRIELDVQLKCKESEQYAKENGEQATEGGGVAVLCFPWEGGRPCGGVLEQRNFRVADGLTNTRKIELKQIHLIHISSAFSLNRNVKELNDVLKDSINAEGKLPQAATAQDSPRRHGMTSLATVFHIDIKSDSGGKRTRGHPNAEGFYPALPRQVDDRTLSVSGGSRRDPELRRQLGRLAVPSPEGPAPPHLESPLNVGAVVAGVQEPVEPGEQDLLLRRQWQREDGVGEAVLDEVAVEALAGPPHPPEVLVEGLQPGPQQQAPRLLGHQNMALAHPDEQPGRHPAHFVPVDGWHP</sequence>
<dbReference type="AlphaFoldDB" id="A0A9E7FRG4"/>
<evidence type="ECO:0000313" key="3">
    <source>
        <dbReference type="Proteomes" id="UP001055439"/>
    </source>
</evidence>
<organism evidence="2 3">
    <name type="scientific">Musa troglodytarum</name>
    <name type="common">fe'i banana</name>
    <dbReference type="NCBI Taxonomy" id="320322"/>
    <lineage>
        <taxon>Eukaryota</taxon>
        <taxon>Viridiplantae</taxon>
        <taxon>Streptophyta</taxon>
        <taxon>Embryophyta</taxon>
        <taxon>Tracheophyta</taxon>
        <taxon>Spermatophyta</taxon>
        <taxon>Magnoliopsida</taxon>
        <taxon>Liliopsida</taxon>
        <taxon>Zingiberales</taxon>
        <taxon>Musaceae</taxon>
        <taxon>Musa</taxon>
    </lineage>
</organism>
<evidence type="ECO:0000313" key="2">
    <source>
        <dbReference type="EMBL" id="URE00794.1"/>
    </source>
</evidence>
<feature type="region of interest" description="Disordered" evidence="1">
    <location>
        <begin position="165"/>
        <end position="185"/>
    </location>
</feature>